<comment type="caution">
    <text evidence="1">The sequence shown here is derived from an EMBL/GenBank/DDBJ whole genome shotgun (WGS) entry which is preliminary data.</text>
</comment>
<protein>
    <submittedName>
        <fullName evidence="1">Uncharacterized protein</fullName>
    </submittedName>
</protein>
<accession>A0ABD2NC74</accession>
<reference evidence="1 2" key="1">
    <citation type="journal article" date="2021" name="BMC Biol.">
        <title>Horizontally acquired antibacterial genes associated with adaptive radiation of ladybird beetles.</title>
        <authorList>
            <person name="Li H.S."/>
            <person name="Tang X.F."/>
            <person name="Huang Y.H."/>
            <person name="Xu Z.Y."/>
            <person name="Chen M.L."/>
            <person name="Du X.Y."/>
            <person name="Qiu B.Y."/>
            <person name="Chen P.T."/>
            <person name="Zhang W."/>
            <person name="Slipinski A."/>
            <person name="Escalona H.E."/>
            <person name="Waterhouse R.M."/>
            <person name="Zwick A."/>
            <person name="Pang H."/>
        </authorList>
    </citation>
    <scope>NUCLEOTIDE SEQUENCE [LARGE SCALE GENOMIC DNA]</scope>
    <source>
        <strain evidence="1">SYSU2018</strain>
    </source>
</reference>
<evidence type="ECO:0000313" key="2">
    <source>
        <dbReference type="Proteomes" id="UP001516400"/>
    </source>
</evidence>
<evidence type="ECO:0000313" key="1">
    <source>
        <dbReference type="EMBL" id="KAL3276203.1"/>
    </source>
</evidence>
<sequence length="236" mass="27132">MASQSTSISSDDIIPSTPAKNIKLGKFHTCKKPIPSTSRTICDEINDPKGINWQCNIEETIPVIIEFENDMKKKLKGKVYMFHRFNEIFKYRRNKVKNNLFKVIGRYEISDGGVSYIKGYEANEKNLVIILNVSALDILPTNNDVLEIFGHLEFQNIKNMMLPIITVHFYSKIDNASGYINCLKQQRKCLIEDNSKVEMEHETTEDDTLMTLLQDLSLGIISTDLMKLQFNLFLDI</sequence>
<dbReference type="Proteomes" id="UP001516400">
    <property type="component" value="Unassembled WGS sequence"/>
</dbReference>
<dbReference type="EMBL" id="JABFTP020000083">
    <property type="protein sequence ID" value="KAL3276203.1"/>
    <property type="molecule type" value="Genomic_DNA"/>
</dbReference>
<name>A0ABD2NC74_9CUCU</name>
<keyword evidence="2" id="KW-1185">Reference proteome</keyword>
<organism evidence="1 2">
    <name type="scientific">Cryptolaemus montrouzieri</name>
    <dbReference type="NCBI Taxonomy" id="559131"/>
    <lineage>
        <taxon>Eukaryota</taxon>
        <taxon>Metazoa</taxon>
        <taxon>Ecdysozoa</taxon>
        <taxon>Arthropoda</taxon>
        <taxon>Hexapoda</taxon>
        <taxon>Insecta</taxon>
        <taxon>Pterygota</taxon>
        <taxon>Neoptera</taxon>
        <taxon>Endopterygota</taxon>
        <taxon>Coleoptera</taxon>
        <taxon>Polyphaga</taxon>
        <taxon>Cucujiformia</taxon>
        <taxon>Coccinelloidea</taxon>
        <taxon>Coccinellidae</taxon>
        <taxon>Scymninae</taxon>
        <taxon>Scymnini</taxon>
        <taxon>Cryptolaemus</taxon>
    </lineage>
</organism>
<proteinExistence type="predicted"/>
<gene>
    <name evidence="1" type="ORF">HHI36_020921</name>
</gene>
<dbReference type="AlphaFoldDB" id="A0ABD2NC74"/>